<proteinExistence type="predicted"/>
<keyword evidence="2" id="KW-1185">Reference proteome</keyword>
<sequence>MTERYFTKGEAEALQGVRIRTTVQFSGVPRGTAGTVAKADQSSRDGYTVAIQWDLPGRDRPLVDWFGKAEFERYLERL</sequence>
<accession>A0ABN8XAQ4</accession>
<geneLocation type="plasmid" evidence="1 2">
    <name>MSZNORminor</name>
</geneLocation>
<dbReference type="Proteomes" id="UP001162030">
    <property type="component" value="Plasmid MSZNORminor"/>
</dbReference>
<evidence type="ECO:0000313" key="1">
    <source>
        <dbReference type="EMBL" id="CAI8981592.1"/>
    </source>
</evidence>
<reference evidence="1 2" key="1">
    <citation type="submission" date="2023-03" db="EMBL/GenBank/DDBJ databases">
        <authorList>
            <person name="Pearce D."/>
        </authorList>
    </citation>
    <scope>NUCLEOTIDE SEQUENCE [LARGE SCALE GENOMIC DNA]</scope>
    <source>
        <strain evidence="1">Msz</strain>
        <plasmid evidence="1 2">MSZNORminor</plasmid>
    </source>
</reference>
<dbReference type="RefSeq" id="WP_281015926.1">
    <property type="nucleotide sequence ID" value="NZ_OX458334.1"/>
</dbReference>
<evidence type="ECO:0000313" key="2">
    <source>
        <dbReference type="Proteomes" id="UP001162030"/>
    </source>
</evidence>
<gene>
    <name evidence="1" type="ORF">MSZNOR_P0008</name>
</gene>
<protein>
    <submittedName>
        <fullName evidence="1">Uncharacterized protein</fullName>
    </submittedName>
</protein>
<organism evidence="1 2">
    <name type="scientific">Methylocaldum szegediense</name>
    <dbReference type="NCBI Taxonomy" id="73780"/>
    <lineage>
        <taxon>Bacteria</taxon>
        <taxon>Pseudomonadati</taxon>
        <taxon>Pseudomonadota</taxon>
        <taxon>Gammaproteobacteria</taxon>
        <taxon>Methylococcales</taxon>
        <taxon>Methylococcaceae</taxon>
        <taxon>Methylocaldum</taxon>
    </lineage>
</organism>
<name>A0ABN8XAQ4_9GAMM</name>
<dbReference type="EMBL" id="OX458334">
    <property type="protein sequence ID" value="CAI8981592.1"/>
    <property type="molecule type" value="Genomic_DNA"/>
</dbReference>
<keyword evidence="1" id="KW-0614">Plasmid</keyword>